<organism evidence="3 4">
    <name type="scientific">Microbacterium enclense</name>
    <dbReference type="NCBI Taxonomy" id="993073"/>
    <lineage>
        <taxon>Bacteria</taxon>
        <taxon>Bacillati</taxon>
        <taxon>Actinomycetota</taxon>
        <taxon>Actinomycetes</taxon>
        <taxon>Micrococcales</taxon>
        <taxon>Microbacteriaceae</taxon>
        <taxon>Microbacterium</taxon>
    </lineage>
</organism>
<evidence type="ECO:0000313" key="4">
    <source>
        <dbReference type="Proteomes" id="UP000285970"/>
    </source>
</evidence>
<feature type="domain" description="DNA primase/polymerase bifunctional N-terminal" evidence="2">
    <location>
        <begin position="30"/>
        <end position="205"/>
    </location>
</feature>
<dbReference type="EMBL" id="RBZY01000027">
    <property type="protein sequence ID" value="RWR18880.1"/>
    <property type="molecule type" value="Genomic_DNA"/>
</dbReference>
<dbReference type="RefSeq" id="WP_128217801.1">
    <property type="nucleotide sequence ID" value="NZ_RBZY01000027.1"/>
</dbReference>
<dbReference type="OrthoDB" id="5064949at2"/>
<evidence type="ECO:0000259" key="2">
    <source>
        <dbReference type="SMART" id="SM00943"/>
    </source>
</evidence>
<accession>A0A3S3L8I4</accession>
<protein>
    <recommendedName>
        <fullName evidence="2">DNA primase/polymerase bifunctional N-terminal domain-containing protein</fullName>
    </recommendedName>
</protein>
<gene>
    <name evidence="3" type="ORF">D8Y23_08920</name>
</gene>
<feature type="region of interest" description="Disordered" evidence="1">
    <location>
        <begin position="1"/>
        <end position="20"/>
    </location>
</feature>
<name>A0A3S3L8I4_9MICO</name>
<evidence type="ECO:0000313" key="3">
    <source>
        <dbReference type="EMBL" id="RWR18880.1"/>
    </source>
</evidence>
<sequence>MDASRGDPRRPERRNRVGGGDGAVITLDNLTPYVERGWRIFPVFKIANGQCVCRKGRACDSPGKHPMIREWEKRATADPRQIFEWFHSYPGCNWGLATGEASGVWVLDIDQHDSDGVASINAWRAERGVDIPRTLTVYTGGDGWHLYFLVEGNIRNRGGVLPGVDVRGTGGYVLLPGSNHVSGRQYAVHTDIRPAVPTRPLLDLISRGSSGPTGRTRTVTSPSTDLPRYLRDGFTPGSRDIECYHLACSLWRLHWGDPEFVEAAIADCWRATAGHDTFPWSQAKRKIAEAHKFIGRKKDEEDTFIRLHGGAA</sequence>
<dbReference type="Proteomes" id="UP000285970">
    <property type="component" value="Unassembled WGS sequence"/>
</dbReference>
<dbReference type="InterPro" id="IPR015330">
    <property type="entry name" value="DNA_primase/pol_bifunc_N"/>
</dbReference>
<dbReference type="Pfam" id="PF09250">
    <property type="entry name" value="Prim-Pol"/>
    <property type="match status" value="1"/>
</dbReference>
<dbReference type="CDD" id="cd04859">
    <property type="entry name" value="Prim_Pol"/>
    <property type="match status" value="1"/>
</dbReference>
<dbReference type="SMART" id="SM00943">
    <property type="entry name" value="Prim-Pol"/>
    <property type="match status" value="1"/>
</dbReference>
<reference evidence="3 4" key="1">
    <citation type="journal article" date="2018" name="Front. Microbiol.">
        <title>Novel Insights Into Bacterial Dimethylsulfoniopropionate Catabolism in the East China Sea.</title>
        <authorList>
            <person name="Liu J."/>
            <person name="Liu J."/>
            <person name="Zhang S.H."/>
            <person name="Liang J."/>
            <person name="Lin H."/>
            <person name="Song D."/>
            <person name="Yang G.P."/>
            <person name="Todd J.D."/>
            <person name="Zhang X.H."/>
        </authorList>
    </citation>
    <scope>NUCLEOTIDE SEQUENCE [LARGE SCALE GENOMIC DNA]</scope>
    <source>
        <strain evidence="3 4">ZYFD042</strain>
    </source>
</reference>
<proteinExistence type="predicted"/>
<feature type="compositionally biased region" description="Basic and acidic residues" evidence="1">
    <location>
        <begin position="1"/>
        <end position="10"/>
    </location>
</feature>
<comment type="caution">
    <text evidence="3">The sequence shown here is derived from an EMBL/GenBank/DDBJ whole genome shotgun (WGS) entry which is preliminary data.</text>
</comment>
<dbReference type="SUPFAM" id="SSF56747">
    <property type="entry name" value="Prim-pol domain"/>
    <property type="match status" value="1"/>
</dbReference>
<dbReference type="AlphaFoldDB" id="A0A3S3L8I4"/>
<evidence type="ECO:0000256" key="1">
    <source>
        <dbReference type="SAM" id="MobiDB-lite"/>
    </source>
</evidence>